<dbReference type="Proteomes" id="UP001054252">
    <property type="component" value="Unassembled WGS sequence"/>
</dbReference>
<evidence type="ECO:0008006" key="3">
    <source>
        <dbReference type="Google" id="ProtNLM"/>
    </source>
</evidence>
<dbReference type="AlphaFoldDB" id="A0AAV5J4Y8"/>
<reference evidence="1 2" key="1">
    <citation type="journal article" date="2021" name="Commun. Biol.">
        <title>The genome of Shorea leprosula (Dipterocarpaceae) highlights the ecological relevance of drought in aseasonal tropical rainforests.</title>
        <authorList>
            <person name="Ng K.K.S."/>
            <person name="Kobayashi M.J."/>
            <person name="Fawcett J.A."/>
            <person name="Hatakeyama M."/>
            <person name="Paape T."/>
            <person name="Ng C.H."/>
            <person name="Ang C.C."/>
            <person name="Tnah L.H."/>
            <person name="Lee C.T."/>
            <person name="Nishiyama T."/>
            <person name="Sese J."/>
            <person name="O'Brien M.J."/>
            <person name="Copetti D."/>
            <person name="Mohd Noor M.I."/>
            <person name="Ong R.C."/>
            <person name="Putra M."/>
            <person name="Sireger I.Z."/>
            <person name="Indrioko S."/>
            <person name="Kosugi Y."/>
            <person name="Izuno A."/>
            <person name="Isagi Y."/>
            <person name="Lee S.L."/>
            <person name="Shimizu K.K."/>
        </authorList>
    </citation>
    <scope>NUCLEOTIDE SEQUENCE [LARGE SCALE GENOMIC DNA]</scope>
    <source>
        <strain evidence="1">214</strain>
    </source>
</reference>
<evidence type="ECO:0000313" key="1">
    <source>
        <dbReference type="EMBL" id="GKV06042.1"/>
    </source>
</evidence>
<evidence type="ECO:0000313" key="2">
    <source>
        <dbReference type="Proteomes" id="UP001054252"/>
    </source>
</evidence>
<gene>
    <name evidence="1" type="ORF">SLEP1_g17976</name>
</gene>
<accession>A0AAV5J4Y8</accession>
<protein>
    <recommendedName>
        <fullName evidence="3">Phosphopyruvate hydratase</fullName>
    </recommendedName>
</protein>
<comment type="caution">
    <text evidence="1">The sequence shown here is derived from an EMBL/GenBank/DDBJ whole genome shotgun (WGS) entry which is preliminary data.</text>
</comment>
<name>A0AAV5J4Y8_9ROSI</name>
<dbReference type="EMBL" id="BPVZ01000024">
    <property type="protein sequence ID" value="GKV06042.1"/>
    <property type="molecule type" value="Genomic_DNA"/>
</dbReference>
<sequence>MDRGTYKKPEERSHLAYKEARSSDLPLVIMSNSVPLEEFIDKLVKENKVVAFIKGSRGFSQRELAFLKVMKGWILRMFRA</sequence>
<keyword evidence="2" id="KW-1185">Reference proteome</keyword>
<organism evidence="1 2">
    <name type="scientific">Rubroshorea leprosula</name>
    <dbReference type="NCBI Taxonomy" id="152421"/>
    <lineage>
        <taxon>Eukaryota</taxon>
        <taxon>Viridiplantae</taxon>
        <taxon>Streptophyta</taxon>
        <taxon>Embryophyta</taxon>
        <taxon>Tracheophyta</taxon>
        <taxon>Spermatophyta</taxon>
        <taxon>Magnoliopsida</taxon>
        <taxon>eudicotyledons</taxon>
        <taxon>Gunneridae</taxon>
        <taxon>Pentapetalae</taxon>
        <taxon>rosids</taxon>
        <taxon>malvids</taxon>
        <taxon>Malvales</taxon>
        <taxon>Dipterocarpaceae</taxon>
        <taxon>Rubroshorea</taxon>
    </lineage>
</organism>
<proteinExistence type="predicted"/>